<feature type="coiled-coil region" evidence="3">
    <location>
        <begin position="260"/>
        <end position="289"/>
    </location>
</feature>
<dbReference type="InterPro" id="IPR050595">
    <property type="entry name" value="Bact_response_regulator"/>
</dbReference>
<reference evidence="5 6" key="1">
    <citation type="submission" date="2019-03" db="EMBL/GenBank/DDBJ databases">
        <title>Genomic Encyclopedia of Type Strains, Phase IV (KMG-IV): sequencing the most valuable type-strain genomes for metagenomic binning, comparative biology and taxonomic classification.</title>
        <authorList>
            <person name="Goeker M."/>
        </authorList>
    </citation>
    <scope>NUCLEOTIDE SEQUENCE [LARGE SCALE GENOMIC DNA]</scope>
    <source>
        <strain evidence="5 6">DSM 24984</strain>
    </source>
</reference>
<gene>
    <name evidence="5" type="ORF">C8D98_0110</name>
</gene>
<evidence type="ECO:0000256" key="2">
    <source>
        <dbReference type="PROSITE-ProRule" id="PRU00169"/>
    </source>
</evidence>
<dbReference type="EMBL" id="SMGG01000003">
    <property type="protein sequence ID" value="TCK61608.1"/>
    <property type="molecule type" value="Genomic_DNA"/>
</dbReference>
<organism evidence="5 6">
    <name type="scientific">Seleniivibrio woodruffii</name>
    <dbReference type="NCBI Taxonomy" id="1078050"/>
    <lineage>
        <taxon>Bacteria</taxon>
        <taxon>Pseudomonadati</taxon>
        <taxon>Deferribacterota</taxon>
        <taxon>Deferribacteres</taxon>
        <taxon>Deferribacterales</taxon>
        <taxon>Geovibrionaceae</taxon>
        <taxon>Seleniivibrio</taxon>
    </lineage>
</organism>
<accession>A0A4R1KAR8</accession>
<feature type="modified residue" description="4-aspartylphosphate" evidence="2">
    <location>
        <position position="53"/>
    </location>
</feature>
<dbReference type="SUPFAM" id="SSF52172">
    <property type="entry name" value="CheY-like"/>
    <property type="match status" value="1"/>
</dbReference>
<dbReference type="InterPro" id="IPR001789">
    <property type="entry name" value="Sig_transdc_resp-reg_receiver"/>
</dbReference>
<keyword evidence="6" id="KW-1185">Reference proteome</keyword>
<evidence type="ECO:0000259" key="4">
    <source>
        <dbReference type="PROSITE" id="PS50110"/>
    </source>
</evidence>
<name>A0A4R1KAR8_9BACT</name>
<protein>
    <submittedName>
        <fullName evidence="5">Uncharacterized protein DUF2497</fullName>
    </submittedName>
</protein>
<sequence length="518" mass="57024">MKKKIMLIDDSVTIHRVIDLCIDKEKYDVVKVFTKDEALNVIAVESPDLILLDNKLGDTATKDVITSIRAVADRVFIILLTGAFDQFDSNLCFLVGADDFIYKPFDAKTLDAKIESGLSGVSQFQSIDESELPTEEELLAAMSAEVPAEDDSIFEAAVTEPAPMQEAETGEIPAVDEDDVVETVVFEAPAEDDIDNLLAEVSSEVDIEPEVLLAAEPELIDEPEISTAVHEIELPYVADGFEDMIVKKPAAPSGGVFDGLIEVDEDLLMAEEERRKEEARLAAELALTEAAEPVDEDEPAAAEEAAVQDIPFGEFEGLVEVDEDQPEVKPENTSPEELLDDAVAVDETELTESEQEEIFKDIEEDGGDELDNILDGINEEQEPHDEQVDETLNSAEEALDETVETVLTDIQAELSLKDVMDEQHGVEEEAEIPARPSAAQSFTASAVQDVKDIDPEPLVRISEEKLVEAVYEAIDEDTLKFAVKEVLTDKITRILEEELPVLVERAIRKEIEKLVKGK</sequence>
<dbReference type="PANTHER" id="PTHR44591">
    <property type="entry name" value="STRESS RESPONSE REGULATOR PROTEIN 1"/>
    <property type="match status" value="1"/>
</dbReference>
<dbReference type="SMART" id="SM00448">
    <property type="entry name" value="REC"/>
    <property type="match status" value="1"/>
</dbReference>
<evidence type="ECO:0000256" key="3">
    <source>
        <dbReference type="SAM" id="Coils"/>
    </source>
</evidence>
<keyword evidence="3" id="KW-0175">Coiled coil</keyword>
<dbReference type="AlphaFoldDB" id="A0A4R1KAR8"/>
<dbReference type="RefSeq" id="WP_132871034.1">
    <property type="nucleotide sequence ID" value="NZ_SMGG01000003.1"/>
</dbReference>
<keyword evidence="1 2" id="KW-0597">Phosphoprotein</keyword>
<comment type="caution">
    <text evidence="5">The sequence shown here is derived from an EMBL/GenBank/DDBJ whole genome shotgun (WGS) entry which is preliminary data.</text>
</comment>
<feature type="domain" description="Response regulatory" evidence="4">
    <location>
        <begin position="4"/>
        <end position="118"/>
    </location>
</feature>
<proteinExistence type="predicted"/>
<dbReference type="PANTHER" id="PTHR44591:SF3">
    <property type="entry name" value="RESPONSE REGULATORY DOMAIN-CONTAINING PROTEIN"/>
    <property type="match status" value="1"/>
</dbReference>
<dbReference type="PROSITE" id="PS50110">
    <property type="entry name" value="RESPONSE_REGULATORY"/>
    <property type="match status" value="1"/>
</dbReference>
<dbReference type="Pfam" id="PF00072">
    <property type="entry name" value="Response_reg"/>
    <property type="match status" value="1"/>
</dbReference>
<evidence type="ECO:0000313" key="6">
    <source>
        <dbReference type="Proteomes" id="UP000294614"/>
    </source>
</evidence>
<dbReference type="Gene3D" id="3.40.50.2300">
    <property type="match status" value="1"/>
</dbReference>
<dbReference type="Proteomes" id="UP000294614">
    <property type="component" value="Unassembled WGS sequence"/>
</dbReference>
<evidence type="ECO:0000256" key="1">
    <source>
        <dbReference type="ARBA" id="ARBA00022553"/>
    </source>
</evidence>
<dbReference type="OrthoDB" id="9815226at2"/>
<dbReference type="GO" id="GO:0000160">
    <property type="term" value="P:phosphorelay signal transduction system"/>
    <property type="evidence" value="ECO:0007669"/>
    <property type="project" value="InterPro"/>
</dbReference>
<evidence type="ECO:0000313" key="5">
    <source>
        <dbReference type="EMBL" id="TCK61608.1"/>
    </source>
</evidence>
<dbReference type="InterPro" id="IPR011006">
    <property type="entry name" value="CheY-like_superfamily"/>
</dbReference>